<proteinExistence type="predicted"/>
<reference evidence="3 4" key="1">
    <citation type="submission" date="2006-10" db="EMBL/GenBank/DDBJ databases">
        <title>The Genome Sequence of Batrachochytrium dendrobatidis JEL423.</title>
        <authorList>
            <consortium name="The Broad Institute Genome Sequencing Platform"/>
            <person name="Birren B."/>
            <person name="Lander E."/>
            <person name="Galagan J."/>
            <person name="Cuomo C."/>
            <person name="Devon K."/>
            <person name="Jaffe D."/>
            <person name="Butler J."/>
            <person name="Alvarez P."/>
            <person name="Gnerre S."/>
            <person name="Grabherr M."/>
            <person name="Kleber M."/>
            <person name="Mauceli E."/>
            <person name="Brockman W."/>
            <person name="Young S."/>
            <person name="LaButti K."/>
            <person name="Sykes S."/>
            <person name="DeCaprio D."/>
            <person name="Crawford M."/>
            <person name="Koehrsen M."/>
            <person name="Engels R."/>
            <person name="Montgomery P."/>
            <person name="Pearson M."/>
            <person name="Howarth C."/>
            <person name="Larson L."/>
            <person name="White J."/>
            <person name="O'Leary S."/>
            <person name="Kodira C."/>
            <person name="Zeng Q."/>
            <person name="Yandava C."/>
            <person name="Alvarado L."/>
            <person name="Longcore J."/>
            <person name="James T."/>
        </authorList>
    </citation>
    <scope>NUCLEOTIDE SEQUENCE [LARGE SCALE GENOMIC DNA]</scope>
    <source>
        <strain evidence="3 4">JEL423</strain>
    </source>
</reference>
<feature type="signal peptide" evidence="2">
    <location>
        <begin position="1"/>
        <end position="19"/>
    </location>
</feature>
<dbReference type="AlphaFoldDB" id="A0A177WNC6"/>
<dbReference type="VEuPathDB" id="FungiDB:BDEG_24832"/>
<evidence type="ECO:0000256" key="1">
    <source>
        <dbReference type="SAM" id="MobiDB-lite"/>
    </source>
</evidence>
<feature type="chain" id="PRO_5008077806" evidence="2">
    <location>
        <begin position="20"/>
        <end position="161"/>
    </location>
</feature>
<feature type="compositionally biased region" description="Polar residues" evidence="1">
    <location>
        <begin position="37"/>
        <end position="48"/>
    </location>
</feature>
<name>A0A177WNC6_BATDL</name>
<accession>A0A177WNC6</accession>
<evidence type="ECO:0000313" key="3">
    <source>
        <dbReference type="EMBL" id="OAJ41195.1"/>
    </source>
</evidence>
<reference evidence="3 4" key="2">
    <citation type="submission" date="2016-05" db="EMBL/GenBank/DDBJ databases">
        <title>Lineage-specific infection strategies underlie the spectrum of fungal disease in amphibians.</title>
        <authorList>
            <person name="Cuomo C.A."/>
            <person name="Farrer R.A."/>
            <person name="James T."/>
            <person name="Longcore J."/>
            <person name="Birren B."/>
        </authorList>
    </citation>
    <scope>NUCLEOTIDE SEQUENCE [LARGE SCALE GENOMIC DNA]</scope>
    <source>
        <strain evidence="3 4">JEL423</strain>
    </source>
</reference>
<feature type="region of interest" description="Disordered" evidence="1">
    <location>
        <begin position="37"/>
        <end position="70"/>
    </location>
</feature>
<gene>
    <name evidence="3" type="ORF">BDEG_24832</name>
</gene>
<evidence type="ECO:0000256" key="2">
    <source>
        <dbReference type="SAM" id="SignalP"/>
    </source>
</evidence>
<evidence type="ECO:0000313" key="4">
    <source>
        <dbReference type="Proteomes" id="UP000077115"/>
    </source>
</evidence>
<organism evidence="3 4">
    <name type="scientific">Batrachochytrium dendrobatidis (strain JEL423)</name>
    <dbReference type="NCBI Taxonomy" id="403673"/>
    <lineage>
        <taxon>Eukaryota</taxon>
        <taxon>Fungi</taxon>
        <taxon>Fungi incertae sedis</taxon>
        <taxon>Chytridiomycota</taxon>
        <taxon>Chytridiomycota incertae sedis</taxon>
        <taxon>Chytridiomycetes</taxon>
        <taxon>Rhizophydiales</taxon>
        <taxon>Rhizophydiales incertae sedis</taxon>
        <taxon>Batrachochytrium</taxon>
    </lineage>
</organism>
<protein>
    <submittedName>
        <fullName evidence="3">Uncharacterized protein</fullName>
    </submittedName>
</protein>
<dbReference type="OrthoDB" id="10426819at2759"/>
<dbReference type="Proteomes" id="UP000077115">
    <property type="component" value="Unassembled WGS sequence"/>
</dbReference>
<dbReference type="EMBL" id="DS022305">
    <property type="protein sequence ID" value="OAJ41195.1"/>
    <property type="molecule type" value="Genomic_DNA"/>
</dbReference>
<keyword evidence="2" id="KW-0732">Signal</keyword>
<sequence length="161" mass="18057">MYMIHTLLVIAMAYSYTAAYPPRSTPTIYADSSLANNQANSTSGTFSPAQGKRRMLSREITPPDTDRTVTNRIRCPTPLSESFAAQMNLTPAKIAEIRQQEQKQCEFIQFVNQFYPSYVSTGALQPKDNKVFHAVGEQEKAMSLAQTDALISQFEEFQKFG</sequence>